<dbReference type="AlphaFoldDB" id="A0AA88L836"/>
<feature type="domain" description="PiggyBac transposable element-derived protein" evidence="1">
    <location>
        <begin position="17"/>
        <end position="174"/>
    </location>
</feature>
<evidence type="ECO:0000313" key="2">
    <source>
        <dbReference type="EMBL" id="KAK2711600.1"/>
    </source>
</evidence>
<gene>
    <name evidence="2" type="ORF">QYM36_012674</name>
</gene>
<sequence length="188" mass="21403">MNLESVFETGKSVCDTGSELKVFTGINIVMGCLRYPRIGMYWSSRLRTPLVTEKMTRNRFFQLRNRLKFEIASEIATESKENDQLWKVRPLFDTIREVCLELPRPKFVSVDEQMIPLFGCGSVRQHDPNNPKPLALKNIVVSSSDGLVLDFNIYQGTTTFNPGMLKLGYSAASVQTLSKSLRLGERWC</sequence>
<accession>A0AA88L836</accession>
<dbReference type="InterPro" id="IPR029526">
    <property type="entry name" value="PGBD"/>
</dbReference>
<protein>
    <recommendedName>
        <fullName evidence="1">PiggyBac transposable element-derived protein domain-containing protein</fullName>
    </recommendedName>
</protein>
<dbReference type="EMBL" id="JAVRJZ010000016">
    <property type="protein sequence ID" value="KAK2711600.1"/>
    <property type="molecule type" value="Genomic_DNA"/>
</dbReference>
<dbReference type="Pfam" id="PF13843">
    <property type="entry name" value="DDE_Tnp_1_7"/>
    <property type="match status" value="1"/>
</dbReference>
<dbReference type="PANTHER" id="PTHR47272">
    <property type="entry name" value="DDE_TNP_1_7 DOMAIN-CONTAINING PROTEIN"/>
    <property type="match status" value="1"/>
</dbReference>
<evidence type="ECO:0000313" key="3">
    <source>
        <dbReference type="Proteomes" id="UP001187531"/>
    </source>
</evidence>
<name>A0AA88L836_ARTSF</name>
<dbReference type="PANTHER" id="PTHR47272:SF2">
    <property type="entry name" value="PIGGYBAC TRANSPOSABLE ELEMENT-DERIVED PROTEIN 3-LIKE"/>
    <property type="match status" value="1"/>
</dbReference>
<evidence type="ECO:0000259" key="1">
    <source>
        <dbReference type="Pfam" id="PF13843"/>
    </source>
</evidence>
<comment type="caution">
    <text evidence="2">The sequence shown here is derived from an EMBL/GenBank/DDBJ whole genome shotgun (WGS) entry which is preliminary data.</text>
</comment>
<proteinExistence type="predicted"/>
<dbReference type="Proteomes" id="UP001187531">
    <property type="component" value="Unassembled WGS sequence"/>
</dbReference>
<reference evidence="2" key="1">
    <citation type="submission" date="2023-07" db="EMBL/GenBank/DDBJ databases">
        <title>Chromosome-level genome assembly of Artemia franciscana.</title>
        <authorList>
            <person name="Jo E."/>
        </authorList>
    </citation>
    <scope>NUCLEOTIDE SEQUENCE</scope>
    <source>
        <tissue evidence="2">Whole body</tissue>
    </source>
</reference>
<organism evidence="2 3">
    <name type="scientific">Artemia franciscana</name>
    <name type="common">Brine shrimp</name>
    <name type="synonym">Artemia sanfranciscana</name>
    <dbReference type="NCBI Taxonomy" id="6661"/>
    <lineage>
        <taxon>Eukaryota</taxon>
        <taxon>Metazoa</taxon>
        <taxon>Ecdysozoa</taxon>
        <taxon>Arthropoda</taxon>
        <taxon>Crustacea</taxon>
        <taxon>Branchiopoda</taxon>
        <taxon>Anostraca</taxon>
        <taxon>Artemiidae</taxon>
        <taxon>Artemia</taxon>
    </lineage>
</organism>
<keyword evidence="3" id="KW-1185">Reference proteome</keyword>